<reference evidence="4" key="1">
    <citation type="journal article" date="2021" name="PeerJ">
        <title>Extensive microbial diversity within the chicken gut microbiome revealed by metagenomics and culture.</title>
        <authorList>
            <person name="Gilroy R."/>
            <person name="Ravi A."/>
            <person name="Getino M."/>
            <person name="Pursley I."/>
            <person name="Horton D.L."/>
            <person name="Alikhan N.F."/>
            <person name="Baker D."/>
            <person name="Gharbi K."/>
            <person name="Hall N."/>
            <person name="Watson M."/>
            <person name="Adriaenssens E.M."/>
            <person name="Foster-Nyarko E."/>
            <person name="Jarju S."/>
            <person name="Secka A."/>
            <person name="Antonio M."/>
            <person name="Oren A."/>
            <person name="Chaudhuri R.R."/>
            <person name="La Ragione R."/>
            <person name="Hildebrand F."/>
            <person name="Pallen M.J."/>
        </authorList>
    </citation>
    <scope>NUCLEOTIDE SEQUENCE</scope>
    <source>
        <strain evidence="4">ChiW7-2402</strain>
    </source>
</reference>
<dbReference type="AlphaFoldDB" id="A0A9D2G380"/>
<dbReference type="Pfam" id="PF03358">
    <property type="entry name" value="FMN_red"/>
    <property type="match status" value="1"/>
</dbReference>
<organism evidence="4 5">
    <name type="scientific">Candidatus Gallimonas intestinavium</name>
    <dbReference type="NCBI Taxonomy" id="2838603"/>
    <lineage>
        <taxon>Bacteria</taxon>
        <taxon>Bacillati</taxon>
        <taxon>Bacillota</taxon>
        <taxon>Clostridia</taxon>
        <taxon>Candidatus Gallimonas</taxon>
    </lineage>
</organism>
<dbReference type="SUPFAM" id="SSF52218">
    <property type="entry name" value="Flavoproteins"/>
    <property type="match status" value="1"/>
</dbReference>
<dbReference type="InterPro" id="IPR005025">
    <property type="entry name" value="FMN_Rdtase-like_dom"/>
</dbReference>
<accession>A0A9D2G380</accession>
<dbReference type="InterPro" id="IPR051796">
    <property type="entry name" value="ISF_SsuE-like"/>
</dbReference>
<evidence type="ECO:0000313" key="5">
    <source>
        <dbReference type="Proteomes" id="UP000824102"/>
    </source>
</evidence>
<reference evidence="4" key="2">
    <citation type="submission" date="2021-04" db="EMBL/GenBank/DDBJ databases">
        <authorList>
            <person name="Gilroy R."/>
        </authorList>
    </citation>
    <scope>NUCLEOTIDE SEQUENCE</scope>
    <source>
        <strain evidence="4">ChiW7-2402</strain>
    </source>
</reference>
<comment type="caution">
    <text evidence="4">The sequence shown here is derived from an EMBL/GenBank/DDBJ whole genome shotgun (WGS) entry which is preliminary data.</text>
</comment>
<protein>
    <submittedName>
        <fullName evidence="4">Flavodoxin family protein</fullName>
    </submittedName>
</protein>
<keyword evidence="2" id="KW-0288">FMN</keyword>
<dbReference type="GO" id="GO:0016491">
    <property type="term" value="F:oxidoreductase activity"/>
    <property type="evidence" value="ECO:0007669"/>
    <property type="project" value="InterPro"/>
</dbReference>
<name>A0A9D2G380_9FIRM</name>
<dbReference type="PANTHER" id="PTHR43278:SF4">
    <property type="entry name" value="NAD(P)H-DEPENDENT FMN-CONTAINING OXIDOREDUCTASE YWQN-RELATED"/>
    <property type="match status" value="1"/>
</dbReference>
<dbReference type="Proteomes" id="UP000824102">
    <property type="component" value="Unassembled WGS sequence"/>
</dbReference>
<proteinExistence type="predicted"/>
<sequence length="205" mass="22093">MKVLMVNGSAKAAGCTFTALTEVGKALNEEGIDHEIFQLGAGPMRDCIGCLQCSDKGCVFDDDKVNKFLQKAREADGFVFGSPVYYAHPSGRILSFLDRAFYAGSRNSAGSPFAGKPGAAVVSARRGGTTASLDVLNKYFTIASMPVVSSSYWNMVHGSKPEDVLEDKEGIQTMHNLGHNMAWMLKGLHTGFPAQEMGARTNFIR</sequence>
<dbReference type="InterPro" id="IPR029039">
    <property type="entry name" value="Flavoprotein-like_sf"/>
</dbReference>
<feature type="domain" description="NADPH-dependent FMN reductase-like" evidence="3">
    <location>
        <begin position="1"/>
        <end position="158"/>
    </location>
</feature>
<evidence type="ECO:0000256" key="2">
    <source>
        <dbReference type="ARBA" id="ARBA00022643"/>
    </source>
</evidence>
<evidence type="ECO:0000256" key="1">
    <source>
        <dbReference type="ARBA" id="ARBA00022630"/>
    </source>
</evidence>
<evidence type="ECO:0000313" key="4">
    <source>
        <dbReference type="EMBL" id="HIZ72239.1"/>
    </source>
</evidence>
<gene>
    <name evidence="4" type="ORF">H9964_01510</name>
</gene>
<evidence type="ECO:0000259" key="3">
    <source>
        <dbReference type="Pfam" id="PF03358"/>
    </source>
</evidence>
<dbReference type="Gene3D" id="3.40.50.360">
    <property type="match status" value="1"/>
</dbReference>
<dbReference type="EMBL" id="DXBB01000032">
    <property type="protein sequence ID" value="HIZ72239.1"/>
    <property type="molecule type" value="Genomic_DNA"/>
</dbReference>
<keyword evidence="1" id="KW-0285">Flavoprotein</keyword>
<dbReference type="PANTHER" id="PTHR43278">
    <property type="entry name" value="NAD(P)H-DEPENDENT FMN-CONTAINING OXIDOREDUCTASE YWQN-RELATED"/>
    <property type="match status" value="1"/>
</dbReference>